<feature type="transmembrane region" description="Helical" evidence="2">
    <location>
        <begin position="15"/>
        <end position="34"/>
    </location>
</feature>
<dbReference type="GO" id="GO:0016787">
    <property type="term" value="F:hydrolase activity"/>
    <property type="evidence" value="ECO:0007669"/>
    <property type="project" value="UniProtKB-KW"/>
</dbReference>
<keyword evidence="2" id="KW-0812">Transmembrane</keyword>
<dbReference type="InterPro" id="IPR015797">
    <property type="entry name" value="NUDIX_hydrolase-like_dom_sf"/>
</dbReference>
<organism evidence="3 4">
    <name type="scientific">Toxoplasma gondii p89</name>
    <dbReference type="NCBI Taxonomy" id="943119"/>
    <lineage>
        <taxon>Eukaryota</taxon>
        <taxon>Sar</taxon>
        <taxon>Alveolata</taxon>
        <taxon>Apicomplexa</taxon>
        <taxon>Conoidasida</taxon>
        <taxon>Coccidia</taxon>
        <taxon>Eucoccidiorida</taxon>
        <taxon>Eimeriorina</taxon>
        <taxon>Sarcocystidae</taxon>
        <taxon>Toxoplasma</taxon>
    </lineage>
</organism>
<dbReference type="EMBL" id="AEYI02002257">
    <property type="protein sequence ID" value="KFG28973.1"/>
    <property type="molecule type" value="Genomic_DNA"/>
</dbReference>
<dbReference type="CDD" id="cd02883">
    <property type="entry name" value="NUDIX_Hydrolase"/>
    <property type="match status" value="1"/>
</dbReference>
<keyword evidence="2" id="KW-0472">Membrane</keyword>
<proteinExistence type="predicted"/>
<comment type="caution">
    <text evidence="3">The sequence shown here is derived from an EMBL/GenBank/DDBJ whole genome shotgun (WGS) entry which is preliminary data.</text>
</comment>
<dbReference type="SUPFAM" id="SSF55811">
    <property type="entry name" value="Nudix"/>
    <property type="match status" value="1"/>
</dbReference>
<dbReference type="Gene3D" id="3.90.79.10">
    <property type="entry name" value="Nucleoside Triphosphate Pyrophosphohydrolase"/>
    <property type="match status" value="1"/>
</dbReference>
<feature type="compositionally biased region" description="Basic and acidic residues" evidence="1">
    <location>
        <begin position="146"/>
        <end position="156"/>
    </location>
</feature>
<dbReference type="AlphaFoldDB" id="A0A086JA05"/>
<gene>
    <name evidence="3" type="ORF">TGP89_242270</name>
</gene>
<evidence type="ECO:0000313" key="3">
    <source>
        <dbReference type="EMBL" id="KFG28973.1"/>
    </source>
</evidence>
<sequence length="308" mass="33262">MPFAGEDALRRRSPLWWILSATLLLLFLFFLSRFPSVPFLPLSSSSSPPPSSGLASAFSSLVAPARDSSGASGTTAMEDLRGFAIAWRAAGGFLVLRSEKKSKGLHFQIPGGHAEFPQDAASAADFLAHQTVPVAPHSFSASGKGPEPENKKKHVDEEEVARATCARELYEETGIDVREDLNRLVPLASAGVGPFKNRFYFFLHLTDELLANAPLAIQAEDASKGKTRTLLYPDNYDHQSPELQVQLAVGLNEHTGFRLVSSAEEAAHLVSKHAGGRSTRALKAFQRLLDKHAPLSPLDAVRAATQSP</sequence>
<protein>
    <submittedName>
        <fullName evidence="3">Putative NUDIX hydrolase domain protein</fullName>
    </submittedName>
</protein>
<feature type="region of interest" description="Disordered" evidence="1">
    <location>
        <begin position="137"/>
        <end position="158"/>
    </location>
</feature>
<dbReference type="VEuPathDB" id="ToxoDB:TGP89_242270"/>
<evidence type="ECO:0000256" key="2">
    <source>
        <dbReference type="SAM" id="Phobius"/>
    </source>
</evidence>
<evidence type="ECO:0000313" key="4">
    <source>
        <dbReference type="Proteomes" id="UP000028828"/>
    </source>
</evidence>
<evidence type="ECO:0000256" key="1">
    <source>
        <dbReference type="SAM" id="MobiDB-lite"/>
    </source>
</evidence>
<keyword evidence="2" id="KW-1133">Transmembrane helix</keyword>
<dbReference type="Proteomes" id="UP000028828">
    <property type="component" value="Unassembled WGS sequence"/>
</dbReference>
<accession>A0A086JA05</accession>
<keyword evidence="3" id="KW-0378">Hydrolase</keyword>
<dbReference type="OrthoDB" id="343877at2759"/>
<reference evidence="3 4" key="1">
    <citation type="submission" date="2014-03" db="EMBL/GenBank/DDBJ databases">
        <authorList>
            <person name="Sibley D."/>
            <person name="Venepally P."/>
            <person name="Karamycheva S."/>
            <person name="Hadjithomas M."/>
            <person name="Khan A."/>
            <person name="Brunk B."/>
            <person name="Roos D."/>
            <person name="Caler E."/>
            <person name="Lorenzi H."/>
        </authorList>
    </citation>
    <scope>NUCLEOTIDE SEQUENCE [LARGE SCALE GENOMIC DNA]</scope>
    <source>
        <strain evidence="4">p89</strain>
    </source>
</reference>
<name>A0A086JA05_TOXGO</name>